<sequence>MREYKNSGGGYLSYSPSPFSILGYFSTEIYRVASPIPQAFISDKNVVLTTEEVK</sequence>
<proteinExistence type="predicted"/>
<accession>A0ABQ6GTE8</accession>
<keyword evidence="2" id="KW-1185">Reference proteome</keyword>
<comment type="caution">
    <text evidence="1">The sequence shown here is derived from an EMBL/GenBank/DDBJ whole genome shotgun (WGS) entry which is preliminary data.</text>
</comment>
<evidence type="ECO:0000313" key="2">
    <source>
        <dbReference type="Proteomes" id="UP001157186"/>
    </source>
</evidence>
<dbReference type="RefSeq" id="WP_284245116.1">
    <property type="nucleotide sequence ID" value="NZ_BSST01000001.1"/>
</dbReference>
<evidence type="ECO:0000313" key="1">
    <source>
        <dbReference type="EMBL" id="GLX79215.1"/>
    </source>
</evidence>
<protein>
    <submittedName>
        <fullName evidence="1">Uncharacterized protein</fullName>
    </submittedName>
</protein>
<reference evidence="1 2" key="1">
    <citation type="submission" date="2023-03" db="EMBL/GenBank/DDBJ databases">
        <title>Draft genome sequence of Thalassotalea insulae KCTC 62186T.</title>
        <authorList>
            <person name="Sawabe T."/>
        </authorList>
    </citation>
    <scope>NUCLEOTIDE SEQUENCE [LARGE SCALE GENOMIC DNA]</scope>
    <source>
        <strain evidence="1 2">KCTC 62186</strain>
    </source>
</reference>
<gene>
    <name evidence="1" type="ORF">tinsulaeT_25550</name>
</gene>
<dbReference type="Proteomes" id="UP001157186">
    <property type="component" value="Unassembled WGS sequence"/>
</dbReference>
<organism evidence="1 2">
    <name type="scientific">Thalassotalea insulae</name>
    <dbReference type="NCBI Taxonomy" id="2056778"/>
    <lineage>
        <taxon>Bacteria</taxon>
        <taxon>Pseudomonadati</taxon>
        <taxon>Pseudomonadota</taxon>
        <taxon>Gammaproteobacteria</taxon>
        <taxon>Alteromonadales</taxon>
        <taxon>Colwelliaceae</taxon>
        <taxon>Thalassotalea</taxon>
    </lineage>
</organism>
<name>A0ABQ6GTE8_9GAMM</name>
<dbReference type="EMBL" id="BSST01000001">
    <property type="protein sequence ID" value="GLX79215.1"/>
    <property type="molecule type" value="Genomic_DNA"/>
</dbReference>